<feature type="region of interest" description="Disordered" evidence="1">
    <location>
        <begin position="362"/>
        <end position="644"/>
    </location>
</feature>
<proteinExistence type="predicted"/>
<feature type="compositionally biased region" description="Low complexity" evidence="1">
    <location>
        <begin position="407"/>
        <end position="428"/>
    </location>
</feature>
<comment type="caution">
    <text evidence="3">The sequence shown here is derived from an EMBL/GenBank/DDBJ whole genome shotgun (WGS) entry which is preliminary data.</text>
</comment>
<feature type="compositionally biased region" description="Polar residues" evidence="1">
    <location>
        <begin position="429"/>
        <end position="439"/>
    </location>
</feature>
<keyword evidence="2" id="KW-0732">Signal</keyword>
<accession>A0A1T0B1W9</accession>
<feature type="non-terminal residue" evidence="3">
    <location>
        <position position="743"/>
    </location>
</feature>
<name>A0A1T0B1W9_9PAST</name>
<dbReference type="AlphaFoldDB" id="A0A1T0B1W9"/>
<feature type="compositionally biased region" description="Basic and acidic residues" evidence="1">
    <location>
        <begin position="503"/>
        <end position="516"/>
    </location>
</feature>
<protein>
    <submittedName>
        <fullName evidence="3">Uncharacterized protein</fullName>
    </submittedName>
</protein>
<feature type="non-terminal residue" evidence="3">
    <location>
        <position position="1"/>
    </location>
</feature>
<feature type="signal peptide" evidence="2">
    <location>
        <begin position="1"/>
        <end position="21"/>
    </location>
</feature>
<feature type="compositionally biased region" description="Pro residues" evidence="1">
    <location>
        <begin position="625"/>
        <end position="644"/>
    </location>
</feature>
<dbReference type="STRING" id="123822.B0188_05285"/>
<organism evidence="3 4">
    <name type="scientific">[Haemophilus] felis</name>
    <dbReference type="NCBI Taxonomy" id="123822"/>
    <lineage>
        <taxon>Bacteria</taxon>
        <taxon>Pseudomonadati</taxon>
        <taxon>Pseudomonadota</taxon>
        <taxon>Gammaproteobacteria</taxon>
        <taxon>Pasteurellales</taxon>
        <taxon>Pasteurellaceae</taxon>
    </lineage>
</organism>
<dbReference type="EMBL" id="MUYB01000021">
    <property type="protein sequence ID" value="OOS04084.1"/>
    <property type="molecule type" value="Genomic_DNA"/>
</dbReference>
<evidence type="ECO:0000256" key="2">
    <source>
        <dbReference type="SAM" id="SignalP"/>
    </source>
</evidence>
<dbReference type="OrthoDB" id="2414228at2"/>
<evidence type="ECO:0000313" key="3">
    <source>
        <dbReference type="EMBL" id="OOS04084.1"/>
    </source>
</evidence>
<dbReference type="Proteomes" id="UP000190023">
    <property type="component" value="Unassembled WGS sequence"/>
</dbReference>
<evidence type="ECO:0000256" key="1">
    <source>
        <dbReference type="SAM" id="MobiDB-lite"/>
    </source>
</evidence>
<evidence type="ECO:0000313" key="4">
    <source>
        <dbReference type="Proteomes" id="UP000190023"/>
    </source>
</evidence>
<sequence>KITLALAISIGSSLFSSAVWAQEWSLTENNGSSTINCTANGCNDFLELLKKVNDGDVINVNGNSVSLTRGSNHNGDIEIGKQITINGNGNTIKIGGVDNISLGANVSINNLNFLTEPNVDLNTAFSALGSPSGISDQSGSTNIYLNGNKLTLNNVKTNIDNKPNVRPTIILGSKQGKMDAGNGELIVTNSSDETKFTDILANSEGAISSQSGELKISLDNVGINGKIDLNTASSPHQKVNVTLNGASKTLLNKLHSNKDSNIDLTLNNVSSNITSLPLSDLSNLTLNNSTIVVGNTNIKGTLTLENNSEFKIQNSNETLLAFSDDDEEIPVVNTTINNVNTKDSTSKITLFNEKIHLNITSISGHPPKLEERSPNSSATITLPKEYEVETDSSGKRSIRSVQQQPDSSSNSTSPSSETSTPVNNNTSTDQSSDTAGTDNTQSGGSQPSSTTTDSATTSTGSTATDQNAGTESGSSGTSSSDNASSGSRPEESGSASSTEETSEEGKTEETSSKESGSEDSSGTSSSQDGDTANNNASTGETTAQTTPAQPSSDVASTTQPEVTQPSSTEREGDSKPKEAAESSPKEEAASPPTTPSTPADKANEQPPTPEEPAKPVAPEEKPTEKPAPVPEEPKPSVPVAPVVPKPVDPVQPISVKQQILNVFETLKNKLTGVSEKEKQALAQKTEQSLRSLAEGYSNYDFAFSIDATRVAEARLSALASVNGIESADNNSAFLMDAARRAKP</sequence>
<feature type="chain" id="PRO_5012278300" evidence="2">
    <location>
        <begin position="22"/>
        <end position="743"/>
    </location>
</feature>
<feature type="compositionally biased region" description="Basic and acidic residues" evidence="1">
    <location>
        <begin position="568"/>
        <end position="588"/>
    </location>
</feature>
<reference evidence="3 4" key="1">
    <citation type="submission" date="2017-02" db="EMBL/GenBank/DDBJ databases">
        <title>Draft genome sequence of Haemophilus felis CCUG 31170 type strain.</title>
        <authorList>
            <person name="Engstrom-Jakobsson H."/>
            <person name="Salva-Serra F."/>
            <person name="Thorell K."/>
            <person name="Gonzales-Siles L."/>
            <person name="Karlsson R."/>
            <person name="Boulund F."/>
            <person name="Engstrand L."/>
            <person name="Kristiansson E."/>
            <person name="Moore E."/>
        </authorList>
    </citation>
    <scope>NUCLEOTIDE SEQUENCE [LARGE SCALE GENOMIC DNA]</scope>
    <source>
        <strain evidence="3 4">CCUG 31170</strain>
    </source>
</reference>
<feature type="compositionally biased region" description="Polar residues" evidence="1">
    <location>
        <begin position="527"/>
        <end position="567"/>
    </location>
</feature>
<keyword evidence="4" id="KW-1185">Reference proteome</keyword>
<feature type="compositionally biased region" description="Low complexity" evidence="1">
    <location>
        <begin position="440"/>
        <end position="499"/>
    </location>
</feature>
<feature type="compositionally biased region" description="Basic and acidic residues" evidence="1">
    <location>
        <begin position="611"/>
        <end position="624"/>
    </location>
</feature>
<gene>
    <name evidence="3" type="ORF">B0188_05285</name>
</gene>